<keyword evidence="4" id="KW-1185">Reference proteome</keyword>
<dbReference type="Proteomes" id="UP000199046">
    <property type="component" value="Unassembled WGS sequence"/>
</dbReference>
<feature type="compositionally biased region" description="Polar residues" evidence="1">
    <location>
        <begin position="195"/>
        <end position="207"/>
    </location>
</feature>
<accession>A0A1I1GEZ3</accession>
<keyword evidence="2" id="KW-0812">Transmembrane</keyword>
<dbReference type="Gene3D" id="1.20.120.1760">
    <property type="match status" value="1"/>
</dbReference>
<feature type="transmembrane region" description="Helical" evidence="2">
    <location>
        <begin position="40"/>
        <end position="59"/>
    </location>
</feature>
<evidence type="ECO:0008006" key="5">
    <source>
        <dbReference type="Google" id="ProtNLM"/>
    </source>
</evidence>
<evidence type="ECO:0000256" key="1">
    <source>
        <dbReference type="SAM" id="MobiDB-lite"/>
    </source>
</evidence>
<dbReference type="STRING" id="402385.SAMN05421848_0540"/>
<dbReference type="InterPro" id="IPR043130">
    <property type="entry name" value="CDP-OH_PTrfase_TM_dom"/>
</dbReference>
<evidence type="ECO:0000256" key="2">
    <source>
        <dbReference type="SAM" id="Phobius"/>
    </source>
</evidence>
<evidence type="ECO:0000313" key="4">
    <source>
        <dbReference type="Proteomes" id="UP000199046"/>
    </source>
</evidence>
<keyword evidence="2" id="KW-1133">Transmembrane helix</keyword>
<dbReference type="EMBL" id="FOLY01000001">
    <property type="protein sequence ID" value="SFC09975.1"/>
    <property type="molecule type" value="Genomic_DNA"/>
</dbReference>
<name>A0A1I1GEZ3_9GAMM</name>
<evidence type="ECO:0000313" key="3">
    <source>
        <dbReference type="EMBL" id="SFC09975.1"/>
    </source>
</evidence>
<sequence length="223" mass="24638">MAWTAHQLVTWRISPTGLALAAIVLAAVTIPLLYAHQCLLAALAVALYRLLSVLSGWVSKALGHQDARQRYLRPFMEIVLILSVMGGLSLYRPERLFWPALALLVVTLIFDLERRVFALLQESRKITVRISRVGQVADIVTGSAGRTLLLMAACYWPVWFFWSGPGFAGLCLAVLIWRLIINYRRLASVSPITASEAATDSGSTASNDIEPDDASPDRPEHLR</sequence>
<organism evidence="3 4">
    <name type="scientific">Kushneria avicenniae</name>
    <dbReference type="NCBI Taxonomy" id="402385"/>
    <lineage>
        <taxon>Bacteria</taxon>
        <taxon>Pseudomonadati</taxon>
        <taxon>Pseudomonadota</taxon>
        <taxon>Gammaproteobacteria</taxon>
        <taxon>Oceanospirillales</taxon>
        <taxon>Halomonadaceae</taxon>
        <taxon>Kushneria</taxon>
    </lineage>
</organism>
<dbReference type="AlphaFoldDB" id="A0A1I1GEZ3"/>
<protein>
    <recommendedName>
        <fullName evidence="5">Phosphatidylglycerophosphate synthase</fullName>
    </recommendedName>
</protein>
<feature type="transmembrane region" description="Helical" evidence="2">
    <location>
        <begin position="12"/>
        <end position="34"/>
    </location>
</feature>
<reference evidence="4" key="1">
    <citation type="submission" date="2016-10" db="EMBL/GenBank/DDBJ databases">
        <authorList>
            <person name="Varghese N."/>
            <person name="Submissions S."/>
        </authorList>
    </citation>
    <scope>NUCLEOTIDE SEQUENCE [LARGE SCALE GENOMIC DNA]</scope>
    <source>
        <strain evidence="4">DSM 23439</strain>
    </source>
</reference>
<feature type="transmembrane region" description="Helical" evidence="2">
    <location>
        <begin position="159"/>
        <end position="180"/>
    </location>
</feature>
<dbReference type="OrthoDB" id="6182691at2"/>
<feature type="transmembrane region" description="Helical" evidence="2">
    <location>
        <begin position="71"/>
        <end position="90"/>
    </location>
</feature>
<keyword evidence="2" id="KW-0472">Membrane</keyword>
<feature type="region of interest" description="Disordered" evidence="1">
    <location>
        <begin position="195"/>
        <end position="223"/>
    </location>
</feature>
<gene>
    <name evidence="3" type="ORF">SAMN05421848_0540</name>
</gene>
<dbReference type="RefSeq" id="WP_139215241.1">
    <property type="nucleotide sequence ID" value="NZ_FOLY01000001.1"/>
</dbReference>
<proteinExistence type="predicted"/>